<dbReference type="Proteomes" id="UP000285376">
    <property type="component" value="Unassembled WGS sequence"/>
</dbReference>
<keyword evidence="3" id="KW-1133">Transmembrane helix</keyword>
<evidence type="ECO:0000313" key="4">
    <source>
        <dbReference type="EMBL" id="RHW46146.1"/>
    </source>
</evidence>
<comment type="caution">
    <text evidence="4">The sequence shown here is derived from an EMBL/GenBank/DDBJ whole genome shotgun (WGS) entry which is preliminary data.</text>
</comment>
<organism evidence="4 5">
    <name type="scientific">Dermacoccus abyssi</name>
    <dbReference type="NCBI Taxonomy" id="322596"/>
    <lineage>
        <taxon>Bacteria</taxon>
        <taxon>Bacillati</taxon>
        <taxon>Actinomycetota</taxon>
        <taxon>Actinomycetes</taxon>
        <taxon>Micrococcales</taxon>
        <taxon>Dermacoccaceae</taxon>
        <taxon>Dermacoccus</taxon>
    </lineage>
</organism>
<proteinExistence type="inferred from homology"/>
<reference evidence="4 5" key="1">
    <citation type="submission" date="2018-08" db="EMBL/GenBank/DDBJ databases">
        <title>Whole genome sequence analysis of Dermacoccus abyssi bacteria isolated from Deep Mariana trench Micromonospora spp reveals genes involved in the environmental adaptation and production of secondary metabolites.</title>
        <authorList>
            <person name="Abdel-Mageed W.M."/>
            <person name="Lehri B."/>
            <person name="Nouioui I."/>
            <person name="Goodfellow I."/>
            <person name="Jaspars M."/>
            <person name="Karlyshev A."/>
        </authorList>
    </citation>
    <scope>NUCLEOTIDE SEQUENCE [LARGE SCALE GENOMIC DNA]</scope>
    <source>
        <strain evidence="4 5">MT1.1</strain>
    </source>
</reference>
<keyword evidence="3" id="KW-0472">Membrane</keyword>
<dbReference type="PANTHER" id="PTHR37313:SF1">
    <property type="entry name" value="UPF0749 PROTEIN RV1823"/>
    <property type="match status" value="1"/>
</dbReference>
<sequence>MAPHRLIRRKPRSPGTTREVRVQDPAASMALIFDAMKRPIDPLYEDVARKREATGEGLVRRPGRSPLLVVTVIALGFLLGAAAHALRVPDSVQADRHAQLAEQVEAKQKANDDSAAEVEALRTELDSNRSSALTRQERSNLSADLTAGERTAGAAAVSGPGLTVVIENPEDAEADAADSDPRTGEDENALTSSDLQHVINGLWSSGATAVSVNGQRITSLSAVRFAGSAILVNYRPLATPYTVTAIGPSDMQNKFESGFSGDYLTSLRKSDFTISTSRGNVTVPAQGTIRIAHAQPVR</sequence>
<feature type="region of interest" description="Disordered" evidence="2">
    <location>
        <begin position="1"/>
        <end position="20"/>
    </location>
</feature>
<name>A0A417Z6B1_9MICO</name>
<accession>A0A417Z6B1</accession>
<dbReference type="GO" id="GO:0005886">
    <property type="term" value="C:plasma membrane"/>
    <property type="evidence" value="ECO:0007669"/>
    <property type="project" value="TreeGrafter"/>
</dbReference>
<comment type="similarity">
    <text evidence="1">Belongs to the UPF0749 family.</text>
</comment>
<dbReference type="AlphaFoldDB" id="A0A417Z6B1"/>
<keyword evidence="3" id="KW-0812">Transmembrane</keyword>
<gene>
    <name evidence="4" type="ORF">D1832_06650</name>
</gene>
<dbReference type="PANTHER" id="PTHR37313">
    <property type="entry name" value="UPF0749 PROTEIN RV1825"/>
    <property type="match status" value="1"/>
</dbReference>
<dbReference type="RefSeq" id="WP_118913173.1">
    <property type="nucleotide sequence ID" value="NZ_CBCRVH010000008.1"/>
</dbReference>
<dbReference type="Gene3D" id="3.30.70.1880">
    <property type="entry name" value="Protein of unknown function DUF881"/>
    <property type="match status" value="1"/>
</dbReference>
<evidence type="ECO:0000256" key="1">
    <source>
        <dbReference type="ARBA" id="ARBA00009108"/>
    </source>
</evidence>
<evidence type="ECO:0000256" key="3">
    <source>
        <dbReference type="SAM" id="Phobius"/>
    </source>
</evidence>
<evidence type="ECO:0000313" key="5">
    <source>
        <dbReference type="Proteomes" id="UP000285376"/>
    </source>
</evidence>
<feature type="region of interest" description="Disordered" evidence="2">
    <location>
        <begin position="126"/>
        <end position="147"/>
    </location>
</feature>
<dbReference type="Pfam" id="PF05949">
    <property type="entry name" value="DUF881"/>
    <property type="match status" value="1"/>
</dbReference>
<protein>
    <submittedName>
        <fullName evidence="4">DUF881 domain-containing protein</fullName>
    </submittedName>
</protein>
<feature type="transmembrane region" description="Helical" evidence="3">
    <location>
        <begin position="67"/>
        <end position="86"/>
    </location>
</feature>
<dbReference type="InterPro" id="IPR010273">
    <property type="entry name" value="DUF881"/>
</dbReference>
<feature type="compositionally biased region" description="Basic residues" evidence="2">
    <location>
        <begin position="1"/>
        <end position="12"/>
    </location>
</feature>
<feature type="compositionally biased region" description="Polar residues" evidence="2">
    <location>
        <begin position="128"/>
        <end position="143"/>
    </location>
</feature>
<evidence type="ECO:0000256" key="2">
    <source>
        <dbReference type="SAM" id="MobiDB-lite"/>
    </source>
</evidence>
<dbReference type="EMBL" id="QWLM01000006">
    <property type="protein sequence ID" value="RHW46146.1"/>
    <property type="molecule type" value="Genomic_DNA"/>
</dbReference>